<sequence length="213" mass="22750">MFVQKTFLFFPFFVISIIHCADSKKSSGADAALLLLQPSVSSSSNASGGISVETTYDGNFFTTTANASSSSEWVYVSLKSGGKKASSDIQWDIRFKRFVIGTNSGTSGTGSGGSCSTNSTEIGSTSINQSSCTLVSDSQQTQTGDGGFGNASESASPSLFTWYNYDSNTHILSSKRLVYVLRGSDGTFYKLQMLDYYSSAGTSGYMKFIWKGL</sequence>
<dbReference type="EMBL" id="BFBB01000008">
    <property type="protein sequence ID" value="GBF51028.1"/>
    <property type="molecule type" value="Genomic_DNA"/>
</dbReference>
<name>A0A2P2E2B3_9LEPT</name>
<dbReference type="OrthoDB" id="325449at2"/>
<gene>
    <name evidence="1" type="ORF">LPTSP4_25590</name>
</gene>
<protein>
    <recommendedName>
        <fullName evidence="3">HmuY protein</fullName>
    </recommendedName>
</protein>
<keyword evidence="2" id="KW-1185">Reference proteome</keyword>
<proteinExistence type="predicted"/>
<dbReference type="InterPro" id="IPR025921">
    <property type="entry name" value="HmuY"/>
</dbReference>
<dbReference type="Proteomes" id="UP000245133">
    <property type="component" value="Unassembled WGS sequence"/>
</dbReference>
<dbReference type="AlphaFoldDB" id="A0A2P2E2B3"/>
<evidence type="ECO:0008006" key="3">
    <source>
        <dbReference type="Google" id="ProtNLM"/>
    </source>
</evidence>
<dbReference type="CDD" id="cd12105">
    <property type="entry name" value="HmuY"/>
    <property type="match status" value="1"/>
</dbReference>
<dbReference type="RefSeq" id="WP_108977315.1">
    <property type="nucleotide sequence ID" value="NZ_BFBB01000008.1"/>
</dbReference>
<dbReference type="Pfam" id="PF14064">
    <property type="entry name" value="HmuY"/>
    <property type="match status" value="1"/>
</dbReference>
<accession>A0A2P2E2B3</accession>
<evidence type="ECO:0000313" key="1">
    <source>
        <dbReference type="EMBL" id="GBF51028.1"/>
    </source>
</evidence>
<organism evidence="1 2">
    <name type="scientific">Leptospira ryugenii</name>
    <dbReference type="NCBI Taxonomy" id="1917863"/>
    <lineage>
        <taxon>Bacteria</taxon>
        <taxon>Pseudomonadati</taxon>
        <taxon>Spirochaetota</taxon>
        <taxon>Spirochaetia</taxon>
        <taxon>Leptospirales</taxon>
        <taxon>Leptospiraceae</taxon>
        <taxon>Leptospira</taxon>
    </lineage>
</organism>
<comment type="caution">
    <text evidence="1">The sequence shown here is derived from an EMBL/GenBank/DDBJ whole genome shotgun (WGS) entry which is preliminary data.</text>
</comment>
<reference evidence="1 2" key="1">
    <citation type="submission" date="2018-02" db="EMBL/GenBank/DDBJ databases">
        <title>Novel Leptospira species isolated from soil and water in Japan.</title>
        <authorList>
            <person name="Nakao R."/>
            <person name="Masuzawa T."/>
        </authorList>
    </citation>
    <scope>NUCLEOTIDE SEQUENCE [LARGE SCALE GENOMIC DNA]</scope>
    <source>
        <strain evidence="1 2">YH101</strain>
    </source>
</reference>
<evidence type="ECO:0000313" key="2">
    <source>
        <dbReference type="Proteomes" id="UP000245133"/>
    </source>
</evidence>